<evidence type="ECO:0000259" key="10">
    <source>
        <dbReference type="PROSITE" id="PS50146"/>
    </source>
</evidence>
<dbReference type="PANTHER" id="PTHR12358">
    <property type="entry name" value="SPHINGOSINE KINASE"/>
    <property type="match status" value="1"/>
</dbReference>
<evidence type="ECO:0000256" key="1">
    <source>
        <dbReference type="ARBA" id="ARBA00001946"/>
    </source>
</evidence>
<feature type="transmembrane region" description="Helical" evidence="9">
    <location>
        <begin position="145"/>
        <end position="165"/>
    </location>
</feature>
<dbReference type="EMBL" id="BAAAOS010000011">
    <property type="protein sequence ID" value="GAA1562245.1"/>
    <property type="molecule type" value="Genomic_DNA"/>
</dbReference>
<dbReference type="InterPro" id="IPR000326">
    <property type="entry name" value="PAP2/HPO"/>
</dbReference>
<sequence length="545" mass="59633">MMSWHQPIFKGESAGMNHHPPTHVGRALTVVLGVLPFTVITLLVFKDWPPLRRWDLSVADEFAAYGAIRPSTVQLWEVVAAITVPWTARGIILVVAAYLWHRRARLLTVWLLVTAGAELGLVQAVKHIFDRPRPAQMLVENDGWSYVSGHATAAFVLAGALGVVLPSVRGWRRRFRLLVTLPTIAVVWIVSVDRVALNVHYVSDVLGGWALGLAILTATSILFGLRPGLRRRRRRTPAAGDGTAEPPRAAVIVNPIKVGDGVAFRRKVNRALAVRGFDDPLWLETREDDAGNAMAKRAIENESDLVLVAGGDGTVRVVCAALAYTGIPVGVIPAGTGNLLARNLHIPLDVDDALERILDGRDRRIDLVKVHGDGLDTDRFAVMAGLGLDAAIITGAPPILKAQIGWTAYLVSAAKNINHPSVKVQITLDDQEPVERRVRTVVIGNVGMLQANIPLLPDARPDDGLIDVVVIAPRRVTQWPLVFWRVMTRTKRTEMYLERFTGRKVEIRAAVDVQRQLDGDGIGPGRDLTAEVEPGSLVVRVPKRR</sequence>
<keyword evidence="7" id="KW-0444">Lipid biosynthesis</keyword>
<dbReference type="Pfam" id="PF00781">
    <property type="entry name" value="DAGK_cat"/>
    <property type="match status" value="1"/>
</dbReference>
<accession>A0ABP4NIF7</accession>
<keyword evidence="7" id="KW-0594">Phospholipid biosynthesis</keyword>
<feature type="transmembrane region" description="Helical" evidence="9">
    <location>
        <begin position="177"/>
        <end position="196"/>
    </location>
</feature>
<keyword evidence="6" id="KW-0067">ATP-binding</keyword>
<dbReference type="SUPFAM" id="SSF48317">
    <property type="entry name" value="Acid phosphatase/Vanadium-dependent haloperoxidase"/>
    <property type="match status" value="1"/>
</dbReference>
<keyword evidence="7" id="KW-0443">Lipid metabolism</keyword>
<proteinExistence type="inferred from homology"/>
<dbReference type="Gene3D" id="1.20.144.10">
    <property type="entry name" value="Phosphatidic acid phosphatase type 2/haloperoxidase"/>
    <property type="match status" value="2"/>
</dbReference>
<feature type="domain" description="DAGKc" evidence="10">
    <location>
        <begin position="244"/>
        <end position="374"/>
    </location>
</feature>
<feature type="transmembrane region" description="Helical" evidence="9">
    <location>
        <begin position="24"/>
        <end position="45"/>
    </location>
</feature>
<name>A0ABP4NIF7_9ACTN</name>
<keyword evidence="9" id="KW-1133">Transmembrane helix</keyword>
<evidence type="ECO:0000256" key="5">
    <source>
        <dbReference type="ARBA" id="ARBA00022777"/>
    </source>
</evidence>
<gene>
    <name evidence="11" type="ORF">GCM10009789_14290</name>
</gene>
<dbReference type="InterPro" id="IPR045540">
    <property type="entry name" value="YegS/DAGK_C"/>
</dbReference>
<dbReference type="PANTHER" id="PTHR12358:SF54">
    <property type="entry name" value="SPHINGOSINE KINASE RELATED PROTEIN"/>
    <property type="match status" value="1"/>
</dbReference>
<comment type="similarity">
    <text evidence="2">Belongs to the diacylglycerol/lipid kinase family.</text>
</comment>
<dbReference type="SMART" id="SM00014">
    <property type="entry name" value="acidPPc"/>
    <property type="match status" value="1"/>
</dbReference>
<dbReference type="Gene3D" id="2.60.200.40">
    <property type="match status" value="1"/>
</dbReference>
<dbReference type="InterPro" id="IPR017438">
    <property type="entry name" value="ATP-NAD_kinase_N"/>
</dbReference>
<evidence type="ECO:0000313" key="12">
    <source>
        <dbReference type="Proteomes" id="UP001500393"/>
    </source>
</evidence>
<dbReference type="Pfam" id="PF01569">
    <property type="entry name" value="PAP2"/>
    <property type="match status" value="1"/>
</dbReference>
<evidence type="ECO:0000256" key="7">
    <source>
        <dbReference type="ARBA" id="ARBA00023209"/>
    </source>
</evidence>
<keyword evidence="9" id="KW-0812">Transmembrane</keyword>
<feature type="transmembrane region" description="Helical" evidence="9">
    <location>
        <begin position="78"/>
        <end position="100"/>
    </location>
</feature>
<feature type="transmembrane region" description="Helical" evidence="9">
    <location>
        <begin position="107"/>
        <end position="125"/>
    </location>
</feature>
<evidence type="ECO:0000256" key="8">
    <source>
        <dbReference type="ARBA" id="ARBA00023264"/>
    </source>
</evidence>
<keyword evidence="9" id="KW-0472">Membrane</keyword>
<reference evidence="12" key="1">
    <citation type="journal article" date="2019" name="Int. J. Syst. Evol. Microbiol.">
        <title>The Global Catalogue of Microorganisms (GCM) 10K type strain sequencing project: providing services to taxonomists for standard genome sequencing and annotation.</title>
        <authorList>
            <consortium name="The Broad Institute Genomics Platform"/>
            <consortium name="The Broad Institute Genome Sequencing Center for Infectious Disease"/>
            <person name="Wu L."/>
            <person name="Ma J."/>
        </authorList>
    </citation>
    <scope>NUCLEOTIDE SEQUENCE [LARGE SCALE GENOMIC DNA]</scope>
    <source>
        <strain evidence="12">JCM 14969</strain>
    </source>
</reference>
<dbReference type="Pfam" id="PF19279">
    <property type="entry name" value="YegS_C"/>
    <property type="match status" value="1"/>
</dbReference>
<evidence type="ECO:0000256" key="2">
    <source>
        <dbReference type="ARBA" id="ARBA00005983"/>
    </source>
</evidence>
<keyword evidence="8" id="KW-1208">Phospholipid metabolism</keyword>
<dbReference type="SMART" id="SM00046">
    <property type="entry name" value="DAGKc"/>
    <property type="match status" value="1"/>
</dbReference>
<evidence type="ECO:0000256" key="9">
    <source>
        <dbReference type="SAM" id="Phobius"/>
    </source>
</evidence>
<dbReference type="SUPFAM" id="SSF111331">
    <property type="entry name" value="NAD kinase/diacylglycerol kinase-like"/>
    <property type="match status" value="1"/>
</dbReference>
<keyword evidence="4" id="KW-0547">Nucleotide-binding</keyword>
<evidence type="ECO:0000256" key="4">
    <source>
        <dbReference type="ARBA" id="ARBA00022741"/>
    </source>
</evidence>
<dbReference type="InterPro" id="IPR050187">
    <property type="entry name" value="Lipid_Phosphate_FormReg"/>
</dbReference>
<comment type="cofactor">
    <cofactor evidence="1">
        <name>Mg(2+)</name>
        <dbReference type="ChEBI" id="CHEBI:18420"/>
    </cofactor>
</comment>
<organism evidence="11 12">
    <name type="scientific">Kribbella sancticallisti</name>
    <dbReference type="NCBI Taxonomy" id="460087"/>
    <lineage>
        <taxon>Bacteria</taxon>
        <taxon>Bacillati</taxon>
        <taxon>Actinomycetota</taxon>
        <taxon>Actinomycetes</taxon>
        <taxon>Propionibacteriales</taxon>
        <taxon>Kribbellaceae</taxon>
        <taxon>Kribbella</taxon>
    </lineage>
</organism>
<keyword evidence="12" id="KW-1185">Reference proteome</keyword>
<comment type="caution">
    <text evidence="11">The sequence shown here is derived from an EMBL/GenBank/DDBJ whole genome shotgun (WGS) entry which is preliminary data.</text>
</comment>
<keyword evidence="3" id="KW-0808">Transferase</keyword>
<keyword evidence="5" id="KW-0418">Kinase</keyword>
<dbReference type="Proteomes" id="UP001500393">
    <property type="component" value="Unassembled WGS sequence"/>
</dbReference>
<evidence type="ECO:0000313" key="11">
    <source>
        <dbReference type="EMBL" id="GAA1562245.1"/>
    </source>
</evidence>
<evidence type="ECO:0000256" key="3">
    <source>
        <dbReference type="ARBA" id="ARBA00022679"/>
    </source>
</evidence>
<dbReference type="PROSITE" id="PS50146">
    <property type="entry name" value="DAGK"/>
    <property type="match status" value="1"/>
</dbReference>
<dbReference type="InterPro" id="IPR016064">
    <property type="entry name" value="NAD/diacylglycerol_kinase_sf"/>
</dbReference>
<dbReference type="CDD" id="cd03392">
    <property type="entry name" value="PAP2_like_2"/>
    <property type="match status" value="1"/>
</dbReference>
<dbReference type="InterPro" id="IPR036938">
    <property type="entry name" value="PAP2/HPO_sf"/>
</dbReference>
<dbReference type="InterPro" id="IPR001206">
    <property type="entry name" value="Diacylglycerol_kinase_cat_dom"/>
</dbReference>
<evidence type="ECO:0000256" key="6">
    <source>
        <dbReference type="ARBA" id="ARBA00022840"/>
    </source>
</evidence>
<feature type="transmembrane region" description="Helical" evidence="9">
    <location>
        <begin position="208"/>
        <end position="225"/>
    </location>
</feature>
<protein>
    <recommendedName>
        <fullName evidence="10">DAGKc domain-containing protein</fullName>
    </recommendedName>
</protein>
<dbReference type="Gene3D" id="3.40.50.10330">
    <property type="entry name" value="Probable inorganic polyphosphate/atp-NAD kinase, domain 1"/>
    <property type="match status" value="1"/>
</dbReference>